<dbReference type="Pfam" id="PF01037">
    <property type="entry name" value="AsnC_trans_reg"/>
    <property type="match status" value="1"/>
</dbReference>
<dbReference type="SUPFAM" id="SSF54909">
    <property type="entry name" value="Dimeric alpha+beta barrel"/>
    <property type="match status" value="1"/>
</dbReference>
<dbReference type="RefSeq" id="WP_115931306.1">
    <property type="nucleotide sequence ID" value="NZ_QREH01000001.1"/>
</dbReference>
<comment type="caution">
    <text evidence="2">The sequence shown here is derived from an EMBL/GenBank/DDBJ whole genome shotgun (WGS) entry which is preliminary data.</text>
</comment>
<reference evidence="2 3" key="1">
    <citation type="submission" date="2018-07" db="EMBL/GenBank/DDBJ databases">
        <title>Sequencing the genomes of 1000 actinobacteria strains.</title>
        <authorList>
            <person name="Klenk H.-P."/>
        </authorList>
    </citation>
    <scope>NUCLEOTIDE SEQUENCE [LARGE SCALE GENOMIC DNA]</scope>
    <source>
        <strain evidence="2 3">DSM 14442</strain>
    </source>
</reference>
<dbReference type="PANTHER" id="PTHR30154">
    <property type="entry name" value="LEUCINE-RESPONSIVE REGULATORY PROTEIN"/>
    <property type="match status" value="1"/>
</dbReference>
<organism evidence="2 3">
    <name type="scientific">Citricoccus muralis</name>
    <dbReference type="NCBI Taxonomy" id="169134"/>
    <lineage>
        <taxon>Bacteria</taxon>
        <taxon>Bacillati</taxon>
        <taxon>Actinomycetota</taxon>
        <taxon>Actinomycetes</taxon>
        <taxon>Micrococcales</taxon>
        <taxon>Micrococcaceae</taxon>
        <taxon>Citricoccus</taxon>
    </lineage>
</organism>
<dbReference type="Proteomes" id="UP000256727">
    <property type="component" value="Unassembled WGS sequence"/>
</dbReference>
<sequence>MVTAFVMIKTDPDRIPECAEQLADLNGVTSVYSVTGNWDLVAMVRLRQYEDLADVIADQMSKVEGIRDTETMLAFRAYSRHDLEEGFALGFENIEQ</sequence>
<dbReference type="OrthoDB" id="70544at2"/>
<dbReference type="EMBL" id="QREH01000001">
    <property type="protein sequence ID" value="REE03141.1"/>
    <property type="molecule type" value="Genomic_DNA"/>
</dbReference>
<accession>A0A3D9L9W1</accession>
<dbReference type="Gene3D" id="3.30.70.920">
    <property type="match status" value="1"/>
</dbReference>
<feature type="domain" description="Transcription regulator AsnC/Lrp ligand binding" evidence="1">
    <location>
        <begin position="6"/>
        <end position="76"/>
    </location>
</feature>
<dbReference type="GO" id="GO:0043200">
    <property type="term" value="P:response to amino acid"/>
    <property type="evidence" value="ECO:0007669"/>
    <property type="project" value="TreeGrafter"/>
</dbReference>
<dbReference type="GO" id="GO:0043565">
    <property type="term" value="F:sequence-specific DNA binding"/>
    <property type="evidence" value="ECO:0007669"/>
    <property type="project" value="TreeGrafter"/>
</dbReference>
<dbReference type="GO" id="GO:0005829">
    <property type="term" value="C:cytosol"/>
    <property type="evidence" value="ECO:0007669"/>
    <property type="project" value="TreeGrafter"/>
</dbReference>
<name>A0A3D9L9W1_9MICC</name>
<protein>
    <submittedName>
        <fullName evidence="2">AsnC-like helix-turn-helix protein</fullName>
    </submittedName>
</protein>
<dbReference type="PANTHER" id="PTHR30154:SF34">
    <property type="entry name" value="TRANSCRIPTIONAL REGULATOR AZLB"/>
    <property type="match status" value="1"/>
</dbReference>
<keyword evidence="3" id="KW-1185">Reference proteome</keyword>
<evidence type="ECO:0000259" key="1">
    <source>
        <dbReference type="Pfam" id="PF01037"/>
    </source>
</evidence>
<dbReference type="AlphaFoldDB" id="A0A3D9L9W1"/>
<proteinExistence type="predicted"/>
<evidence type="ECO:0000313" key="2">
    <source>
        <dbReference type="EMBL" id="REE03141.1"/>
    </source>
</evidence>
<dbReference type="InterPro" id="IPR019887">
    <property type="entry name" value="Tscrpt_reg_AsnC/Lrp_C"/>
</dbReference>
<gene>
    <name evidence="2" type="ORF">C8E99_0943</name>
</gene>
<evidence type="ECO:0000313" key="3">
    <source>
        <dbReference type="Proteomes" id="UP000256727"/>
    </source>
</evidence>
<dbReference type="InterPro" id="IPR011008">
    <property type="entry name" value="Dimeric_a/b-barrel"/>
</dbReference>